<keyword evidence="2" id="KW-1185">Reference proteome</keyword>
<organism evidence="1 2">
    <name type="scientific">Aduncisulcus paluster</name>
    <dbReference type="NCBI Taxonomy" id="2918883"/>
    <lineage>
        <taxon>Eukaryota</taxon>
        <taxon>Metamonada</taxon>
        <taxon>Carpediemonas-like organisms</taxon>
        <taxon>Aduncisulcus</taxon>
    </lineage>
</organism>
<proteinExistence type="predicted"/>
<name>A0ABQ5KJV3_9EUKA</name>
<feature type="non-terminal residue" evidence="1">
    <location>
        <position position="87"/>
    </location>
</feature>
<reference evidence="1" key="1">
    <citation type="submission" date="2022-03" db="EMBL/GenBank/DDBJ databases">
        <title>Draft genome sequence of Aduncisulcus paluster, a free-living microaerophilic Fornicata.</title>
        <authorList>
            <person name="Yuyama I."/>
            <person name="Kume K."/>
            <person name="Tamura T."/>
            <person name="Inagaki Y."/>
            <person name="Hashimoto T."/>
        </authorList>
    </citation>
    <scope>NUCLEOTIDE SEQUENCE</scope>
    <source>
        <strain evidence="1">NY0171</strain>
    </source>
</reference>
<comment type="caution">
    <text evidence="1">The sequence shown here is derived from an EMBL/GenBank/DDBJ whole genome shotgun (WGS) entry which is preliminary data.</text>
</comment>
<evidence type="ECO:0000313" key="1">
    <source>
        <dbReference type="EMBL" id="GKT32206.1"/>
    </source>
</evidence>
<dbReference type="EMBL" id="BQXS01002494">
    <property type="protein sequence ID" value="GKT32206.1"/>
    <property type="molecule type" value="Genomic_DNA"/>
</dbReference>
<dbReference type="Proteomes" id="UP001057375">
    <property type="component" value="Unassembled WGS sequence"/>
</dbReference>
<protein>
    <submittedName>
        <fullName evidence="1">MarR family winged helix-turn-helix transcriptional regulator</fullName>
    </submittedName>
</protein>
<dbReference type="SUPFAM" id="SSF46785">
    <property type="entry name" value="Winged helix' DNA-binding domain"/>
    <property type="match status" value="1"/>
</dbReference>
<dbReference type="InterPro" id="IPR036388">
    <property type="entry name" value="WH-like_DNA-bd_sf"/>
</dbReference>
<sequence length="87" mass="10067">MESTLPGLTPREEAAWRGLVAVRFKLFAHLERELQNRSGLSDADFSVLIRLWEAPRGQLRLRDLGEQMDWSKSRLSKQVSRMASRNL</sequence>
<dbReference type="Gene3D" id="1.10.10.10">
    <property type="entry name" value="Winged helix-like DNA-binding domain superfamily/Winged helix DNA-binding domain"/>
    <property type="match status" value="1"/>
</dbReference>
<accession>A0ABQ5KJV3</accession>
<gene>
    <name evidence="1" type="ORF">ADUPG1_002245</name>
</gene>
<evidence type="ECO:0000313" key="2">
    <source>
        <dbReference type="Proteomes" id="UP001057375"/>
    </source>
</evidence>
<dbReference type="InterPro" id="IPR036390">
    <property type="entry name" value="WH_DNA-bd_sf"/>
</dbReference>